<feature type="region of interest" description="Disordered" evidence="1">
    <location>
        <begin position="1"/>
        <end position="23"/>
    </location>
</feature>
<dbReference type="AlphaFoldDB" id="A0A5C4JFG9"/>
<dbReference type="SUPFAM" id="SSF53383">
    <property type="entry name" value="PLP-dependent transferases"/>
    <property type="match status" value="1"/>
</dbReference>
<evidence type="ECO:0000313" key="2">
    <source>
        <dbReference type="EMBL" id="TMR03692.1"/>
    </source>
</evidence>
<dbReference type="Proteomes" id="UP000309174">
    <property type="component" value="Unassembled WGS sequence"/>
</dbReference>
<feature type="region of interest" description="Disordered" evidence="1">
    <location>
        <begin position="54"/>
        <end position="77"/>
    </location>
</feature>
<protein>
    <submittedName>
        <fullName evidence="2">Uncharacterized protein</fullName>
    </submittedName>
</protein>
<comment type="caution">
    <text evidence="2">The sequence shown here is derived from an EMBL/GenBank/DDBJ whole genome shotgun (WGS) entry which is preliminary data.</text>
</comment>
<dbReference type="InterPro" id="IPR015424">
    <property type="entry name" value="PyrdxlP-dep_Trfase"/>
</dbReference>
<organism evidence="2 3">
    <name type="scientific">Actinomadura soli</name>
    <dbReference type="NCBI Taxonomy" id="2508997"/>
    <lineage>
        <taxon>Bacteria</taxon>
        <taxon>Bacillati</taxon>
        <taxon>Actinomycetota</taxon>
        <taxon>Actinomycetes</taxon>
        <taxon>Streptosporangiales</taxon>
        <taxon>Thermomonosporaceae</taxon>
        <taxon>Actinomadura</taxon>
    </lineage>
</organism>
<dbReference type="Gene3D" id="3.40.640.10">
    <property type="entry name" value="Type I PLP-dependent aspartate aminotransferase-like (Major domain)"/>
    <property type="match status" value="1"/>
</dbReference>
<proteinExistence type="predicted"/>
<dbReference type="OrthoDB" id="9801052at2"/>
<dbReference type="InterPro" id="IPR015421">
    <property type="entry name" value="PyrdxlP-dep_Trfase_major"/>
</dbReference>
<dbReference type="EMBL" id="VCKW01000038">
    <property type="protein sequence ID" value="TMR03692.1"/>
    <property type="molecule type" value="Genomic_DNA"/>
</dbReference>
<gene>
    <name evidence="2" type="ORF">ETD83_10220</name>
</gene>
<name>A0A5C4JFG9_9ACTN</name>
<sequence length="77" mass="8210">MLRSGGVRWPGRRTRNTGGITGSRHALGGYQQVCGVMPDLTTFGKAMGNGYLIAGPRRPPHDPQGRPARRGRLAQAG</sequence>
<evidence type="ECO:0000313" key="3">
    <source>
        <dbReference type="Proteomes" id="UP000309174"/>
    </source>
</evidence>
<feature type="compositionally biased region" description="Basic residues" evidence="1">
    <location>
        <begin position="67"/>
        <end position="77"/>
    </location>
</feature>
<reference evidence="2 3" key="1">
    <citation type="submission" date="2019-05" db="EMBL/GenBank/DDBJ databases">
        <title>Draft genome sequence of Actinomadura sp. 14C53.</title>
        <authorList>
            <person name="Saricaoglu S."/>
            <person name="Isik K."/>
        </authorList>
    </citation>
    <scope>NUCLEOTIDE SEQUENCE [LARGE SCALE GENOMIC DNA]</scope>
    <source>
        <strain evidence="2 3">14C53</strain>
    </source>
</reference>
<evidence type="ECO:0000256" key="1">
    <source>
        <dbReference type="SAM" id="MobiDB-lite"/>
    </source>
</evidence>
<accession>A0A5C4JFG9</accession>
<keyword evidence="3" id="KW-1185">Reference proteome</keyword>